<feature type="transmembrane region" description="Helical" evidence="7">
    <location>
        <begin position="128"/>
        <end position="161"/>
    </location>
</feature>
<evidence type="ECO:0000256" key="5">
    <source>
        <dbReference type="ARBA" id="ARBA00022989"/>
    </source>
</evidence>
<keyword evidence="6 7" id="KW-0472">Membrane</keyword>
<comment type="subcellular location">
    <subcellularLocation>
        <location evidence="2">Endomembrane system</location>
        <topology evidence="2">Multi-pass membrane protein</topology>
    </subcellularLocation>
    <subcellularLocation>
        <location evidence="7">Membrane</location>
        <topology evidence="7">Multi-pass membrane protein</topology>
    </subcellularLocation>
</comment>
<dbReference type="PANTHER" id="PTHR19317:SF2">
    <property type="entry name" value="PRA1 FAMILY PROTEIN F2"/>
    <property type="match status" value="1"/>
</dbReference>
<evidence type="ECO:0000256" key="2">
    <source>
        <dbReference type="ARBA" id="ARBA00004127"/>
    </source>
</evidence>
<feature type="region of interest" description="Disordered" evidence="8">
    <location>
        <begin position="1"/>
        <end position="21"/>
    </location>
</feature>
<gene>
    <name evidence="9" type="ORF">O6P43_018292</name>
</gene>
<accession>A0AAD7PP94</accession>
<evidence type="ECO:0000256" key="3">
    <source>
        <dbReference type="ARBA" id="ARBA00006483"/>
    </source>
</evidence>
<dbReference type="KEGG" id="qsa:O6P43_018292"/>
<keyword evidence="4 7" id="KW-0812">Transmembrane</keyword>
<comment type="function">
    <text evidence="1 7">May be involved in both secretory and endocytic intracellular trafficking in the endosomal/prevacuolar compartments.</text>
</comment>
<dbReference type="Proteomes" id="UP001163823">
    <property type="component" value="Chromosome 7"/>
</dbReference>
<evidence type="ECO:0000256" key="7">
    <source>
        <dbReference type="RuleBase" id="RU363107"/>
    </source>
</evidence>
<evidence type="ECO:0000256" key="1">
    <source>
        <dbReference type="ARBA" id="ARBA00002501"/>
    </source>
</evidence>
<dbReference type="GO" id="GO:0005783">
    <property type="term" value="C:endoplasmic reticulum"/>
    <property type="evidence" value="ECO:0007669"/>
    <property type="project" value="UniProtKB-ARBA"/>
</dbReference>
<dbReference type="GO" id="GO:0016020">
    <property type="term" value="C:membrane"/>
    <property type="evidence" value="ECO:0007669"/>
    <property type="project" value="UniProtKB-SubCell"/>
</dbReference>
<dbReference type="GO" id="GO:0016192">
    <property type="term" value="P:vesicle-mediated transport"/>
    <property type="evidence" value="ECO:0007669"/>
    <property type="project" value="UniProtKB-ARBA"/>
</dbReference>
<reference evidence="9" key="1">
    <citation type="journal article" date="2023" name="Science">
        <title>Elucidation of the pathway for biosynthesis of saponin adjuvants from the soapbark tree.</title>
        <authorList>
            <person name="Reed J."/>
            <person name="Orme A."/>
            <person name="El-Demerdash A."/>
            <person name="Owen C."/>
            <person name="Martin L.B.B."/>
            <person name="Misra R.C."/>
            <person name="Kikuchi S."/>
            <person name="Rejzek M."/>
            <person name="Martin A.C."/>
            <person name="Harkess A."/>
            <person name="Leebens-Mack J."/>
            <person name="Louveau T."/>
            <person name="Stephenson M.J."/>
            <person name="Osbourn A."/>
        </authorList>
    </citation>
    <scope>NUCLEOTIDE SEQUENCE</scope>
    <source>
        <strain evidence="9">S10</strain>
    </source>
</reference>
<proteinExistence type="inferred from homology"/>
<protein>
    <recommendedName>
        <fullName evidence="7">PRA1 family protein</fullName>
    </recommendedName>
</protein>
<keyword evidence="7" id="KW-0813">Transport</keyword>
<comment type="similarity">
    <text evidence="3 7">Belongs to the PRA1 family.</text>
</comment>
<dbReference type="PANTHER" id="PTHR19317">
    <property type="entry name" value="PRENYLATED RAB ACCEPTOR 1-RELATED"/>
    <property type="match status" value="1"/>
</dbReference>
<keyword evidence="5 7" id="KW-1133">Transmembrane helix</keyword>
<evidence type="ECO:0000313" key="10">
    <source>
        <dbReference type="Proteomes" id="UP001163823"/>
    </source>
</evidence>
<dbReference type="AlphaFoldDB" id="A0AAD7PP94"/>
<dbReference type="Pfam" id="PF03208">
    <property type="entry name" value="PRA1"/>
    <property type="match status" value="1"/>
</dbReference>
<dbReference type="InterPro" id="IPR004895">
    <property type="entry name" value="Prenylated_rab_accept_PRA1"/>
</dbReference>
<evidence type="ECO:0000256" key="4">
    <source>
        <dbReference type="ARBA" id="ARBA00022692"/>
    </source>
</evidence>
<dbReference type="GO" id="GO:0005794">
    <property type="term" value="C:Golgi apparatus"/>
    <property type="evidence" value="ECO:0007669"/>
    <property type="project" value="TreeGrafter"/>
</dbReference>
<keyword evidence="10" id="KW-1185">Reference proteome</keyword>
<feature type="transmembrane region" description="Helical" evidence="7">
    <location>
        <begin position="78"/>
        <end position="107"/>
    </location>
</feature>
<evidence type="ECO:0000313" key="9">
    <source>
        <dbReference type="EMBL" id="KAJ7963161.1"/>
    </source>
</evidence>
<organism evidence="9 10">
    <name type="scientific">Quillaja saponaria</name>
    <name type="common">Soap bark tree</name>
    <dbReference type="NCBI Taxonomy" id="32244"/>
    <lineage>
        <taxon>Eukaryota</taxon>
        <taxon>Viridiplantae</taxon>
        <taxon>Streptophyta</taxon>
        <taxon>Embryophyta</taxon>
        <taxon>Tracheophyta</taxon>
        <taxon>Spermatophyta</taxon>
        <taxon>Magnoliopsida</taxon>
        <taxon>eudicotyledons</taxon>
        <taxon>Gunneridae</taxon>
        <taxon>Pentapetalae</taxon>
        <taxon>rosids</taxon>
        <taxon>fabids</taxon>
        <taxon>Fabales</taxon>
        <taxon>Quillajaceae</taxon>
        <taxon>Quillaja</taxon>
    </lineage>
</organism>
<comment type="caution">
    <text evidence="9">The sequence shown here is derived from an EMBL/GenBank/DDBJ whole genome shotgun (WGS) entry which is preliminary data.</text>
</comment>
<evidence type="ECO:0000256" key="8">
    <source>
        <dbReference type="SAM" id="MobiDB-lite"/>
    </source>
</evidence>
<evidence type="ECO:0000256" key="6">
    <source>
        <dbReference type="ARBA" id="ARBA00023136"/>
    </source>
</evidence>
<dbReference type="EMBL" id="JARAOO010000007">
    <property type="protein sequence ID" value="KAJ7963161.1"/>
    <property type="molecule type" value="Genomic_DNA"/>
</dbReference>
<sequence>MSTTTTYGTIPTTSSPPHGPTSAGFDYISSARQRIRAGVDNHRPWKMMFEFRSLGLPSSLSDTISRIQANNAYFQLNYAIIVFFILCWSLIWHPILFVGLMYTWLFFFFRREEPVVIHGRPIDDRPVLLVMVVFTLVLLLLTDVTLNIVVAIYIGLVFAVVHAVPEEDR</sequence>
<name>A0AAD7PP94_QUISA</name>